<organism evidence="1 2">
    <name type="scientific">Candidatus Dechloromonas phosphorivorans</name>
    <dbReference type="NCBI Taxonomy" id="2899244"/>
    <lineage>
        <taxon>Bacteria</taxon>
        <taxon>Pseudomonadati</taxon>
        <taxon>Pseudomonadota</taxon>
        <taxon>Betaproteobacteria</taxon>
        <taxon>Rhodocyclales</taxon>
        <taxon>Azonexaceae</taxon>
        <taxon>Dechloromonas</taxon>
    </lineage>
</organism>
<dbReference type="AlphaFoldDB" id="A0A935K0T2"/>
<dbReference type="Proteomes" id="UP000739411">
    <property type="component" value="Unassembled WGS sequence"/>
</dbReference>
<comment type="caution">
    <text evidence="1">The sequence shown here is derived from an EMBL/GenBank/DDBJ whole genome shotgun (WGS) entry which is preliminary data.</text>
</comment>
<protein>
    <submittedName>
        <fullName evidence="1">Uncharacterized protein</fullName>
    </submittedName>
</protein>
<sequence length="93" mass="10154">MSSMIFDAAQLLAFQVVNIVIVEGQLALSTLEPRRPTVTTLVLIISLLISFSNQTIQELHASDAKCTSQTFGVIRISLFALAGVFEIFLEIAK</sequence>
<name>A0A935K0T2_9RHOO</name>
<gene>
    <name evidence="1" type="ORF">IPJ38_04360</name>
</gene>
<evidence type="ECO:0000313" key="2">
    <source>
        <dbReference type="Proteomes" id="UP000739411"/>
    </source>
</evidence>
<dbReference type="EMBL" id="JADJMS010000009">
    <property type="protein sequence ID" value="MBK7414449.1"/>
    <property type="molecule type" value="Genomic_DNA"/>
</dbReference>
<reference evidence="1 2" key="1">
    <citation type="submission" date="2020-10" db="EMBL/GenBank/DDBJ databases">
        <title>Connecting structure to function with the recovery of over 1000 high-quality activated sludge metagenome-assembled genomes encoding full-length rRNA genes using long-read sequencing.</title>
        <authorList>
            <person name="Singleton C.M."/>
            <person name="Petriglieri F."/>
            <person name="Kristensen J.M."/>
            <person name="Kirkegaard R.H."/>
            <person name="Michaelsen T.Y."/>
            <person name="Andersen M.H."/>
            <person name="Karst S.M."/>
            <person name="Dueholm M.S."/>
            <person name="Nielsen P.H."/>
            <person name="Albertsen M."/>
        </authorList>
    </citation>
    <scope>NUCLEOTIDE SEQUENCE [LARGE SCALE GENOMIC DNA]</scope>
    <source>
        <strain evidence="1">EsbW_18-Q3-R4-48_BATAC.463</strain>
    </source>
</reference>
<proteinExistence type="predicted"/>
<accession>A0A935K0T2</accession>
<evidence type="ECO:0000313" key="1">
    <source>
        <dbReference type="EMBL" id="MBK7414449.1"/>
    </source>
</evidence>